<dbReference type="SMART" id="SM01400">
    <property type="entry name" value="Pribosyltran_N"/>
    <property type="match status" value="1"/>
</dbReference>
<comment type="similarity">
    <text evidence="1">Belongs to the ribose-phosphate pyrophosphokinase family.</text>
</comment>
<proteinExistence type="inferred from homology"/>
<dbReference type="InterPro" id="IPR000836">
    <property type="entry name" value="PRTase_dom"/>
</dbReference>
<keyword evidence="6" id="KW-1185">Reference proteome</keyword>
<dbReference type="GO" id="GO:0000287">
    <property type="term" value="F:magnesium ion binding"/>
    <property type="evidence" value="ECO:0007669"/>
    <property type="project" value="InterPro"/>
</dbReference>
<protein>
    <recommendedName>
        <fullName evidence="4">Ribose-phosphate pyrophosphokinase N-terminal domain-containing protein</fullName>
    </recommendedName>
</protein>
<dbReference type="CDD" id="cd06223">
    <property type="entry name" value="PRTases_typeI"/>
    <property type="match status" value="1"/>
</dbReference>
<evidence type="ECO:0000256" key="1">
    <source>
        <dbReference type="ARBA" id="ARBA00006478"/>
    </source>
</evidence>
<dbReference type="InterPro" id="IPR029099">
    <property type="entry name" value="Pribosyltran_N"/>
</dbReference>
<dbReference type="InterPro" id="IPR029057">
    <property type="entry name" value="PRTase-like"/>
</dbReference>
<keyword evidence="2" id="KW-0545">Nucleotide biosynthesis</keyword>
<dbReference type="PANTHER" id="PTHR10210:SF53">
    <property type="entry name" value="GH23275P"/>
    <property type="match status" value="1"/>
</dbReference>
<dbReference type="SUPFAM" id="SSF53271">
    <property type="entry name" value="PRTase-like"/>
    <property type="match status" value="2"/>
</dbReference>
<evidence type="ECO:0000256" key="2">
    <source>
        <dbReference type="ARBA" id="ARBA00022727"/>
    </source>
</evidence>
<dbReference type="Proteomes" id="UP000677054">
    <property type="component" value="Unassembled WGS sequence"/>
</dbReference>
<evidence type="ECO:0000256" key="3">
    <source>
        <dbReference type="SAM" id="MobiDB-lite"/>
    </source>
</evidence>
<feature type="region of interest" description="Disordered" evidence="3">
    <location>
        <begin position="187"/>
        <end position="214"/>
    </location>
</feature>
<dbReference type="GO" id="GO:0004749">
    <property type="term" value="F:ribose phosphate diphosphokinase activity"/>
    <property type="evidence" value="ECO:0007669"/>
    <property type="project" value="TreeGrafter"/>
</dbReference>
<evidence type="ECO:0000313" key="6">
    <source>
        <dbReference type="Proteomes" id="UP000677054"/>
    </source>
</evidence>
<evidence type="ECO:0000313" key="5">
    <source>
        <dbReference type="EMBL" id="CAD7245610.1"/>
    </source>
</evidence>
<sequence length="345" mass="38460">ISYLLVLLDPPSSRLGVRVGICSVSHNTNRETKVQIGDSVRGKDVFILQTGAKDVNNCIMELLIMAYGCRTSSAKSIVGVVPYMPYSKQCKMRKRGCIVSKLLAKLMVQAGLTHIITMDLHQKEIQGFFDCPVDNLRASPFLLEYITQSIPDWKNGVIVARDPGSAKKATSYSERLRLGIAVIHGEPKYQESESDQEDGRNSPPPDPERSRTYELRDDMPFLTAKAKPPITVVGDVSGKIAIMVDDIVDDVHRFVAVAETLREAGAYKIYLLATHGLLSSDAPRLLEESFIDEVVVTNTIPHEMQKLQCSKIKTVDISVILAEGIRRIHHDESMSYLFRNVFLED</sequence>
<gene>
    <name evidence="5" type="ORF">DSTB1V02_LOCUS5481</name>
</gene>
<dbReference type="Pfam" id="PF14572">
    <property type="entry name" value="Pribosyl_synth"/>
    <property type="match status" value="1"/>
</dbReference>
<dbReference type="GO" id="GO:0005737">
    <property type="term" value="C:cytoplasm"/>
    <property type="evidence" value="ECO:0007669"/>
    <property type="project" value="TreeGrafter"/>
</dbReference>
<feature type="non-terminal residue" evidence="5">
    <location>
        <position position="1"/>
    </location>
</feature>
<evidence type="ECO:0000259" key="4">
    <source>
        <dbReference type="Pfam" id="PF13793"/>
    </source>
</evidence>
<dbReference type="OrthoDB" id="413572at2759"/>
<dbReference type="PANTHER" id="PTHR10210">
    <property type="entry name" value="RIBOSE-PHOSPHATE DIPHOSPHOKINASE FAMILY MEMBER"/>
    <property type="match status" value="1"/>
</dbReference>
<dbReference type="FunFam" id="3.40.50.2020:FF:000024">
    <property type="entry name" value="Putative phosphoribosyl pyrophosphate synthase-associated protein 1"/>
    <property type="match status" value="1"/>
</dbReference>
<dbReference type="GO" id="GO:0006164">
    <property type="term" value="P:purine nucleotide biosynthetic process"/>
    <property type="evidence" value="ECO:0007669"/>
    <property type="project" value="TreeGrafter"/>
</dbReference>
<dbReference type="GO" id="GO:0006015">
    <property type="term" value="P:5-phosphoribose 1-diphosphate biosynthetic process"/>
    <property type="evidence" value="ECO:0007669"/>
    <property type="project" value="TreeGrafter"/>
</dbReference>
<feature type="domain" description="Ribose-phosphate pyrophosphokinase N-terminal" evidence="4">
    <location>
        <begin position="13"/>
        <end position="111"/>
    </location>
</feature>
<accession>A0A7R8X867</accession>
<dbReference type="GO" id="GO:0005524">
    <property type="term" value="F:ATP binding"/>
    <property type="evidence" value="ECO:0007669"/>
    <property type="project" value="TreeGrafter"/>
</dbReference>
<dbReference type="Pfam" id="PF13793">
    <property type="entry name" value="Pribosyltran_N"/>
    <property type="match status" value="1"/>
</dbReference>
<dbReference type="AlphaFoldDB" id="A0A7R8X867"/>
<dbReference type="GO" id="GO:0002189">
    <property type="term" value="C:ribose phosphate diphosphokinase complex"/>
    <property type="evidence" value="ECO:0007669"/>
    <property type="project" value="TreeGrafter"/>
</dbReference>
<name>A0A7R8X867_9CRUS</name>
<dbReference type="InterPro" id="IPR005946">
    <property type="entry name" value="Rib-P_diPkinase"/>
</dbReference>
<dbReference type="EMBL" id="LR900418">
    <property type="protein sequence ID" value="CAD7245610.1"/>
    <property type="molecule type" value="Genomic_DNA"/>
</dbReference>
<organism evidence="5">
    <name type="scientific">Darwinula stevensoni</name>
    <dbReference type="NCBI Taxonomy" id="69355"/>
    <lineage>
        <taxon>Eukaryota</taxon>
        <taxon>Metazoa</taxon>
        <taxon>Ecdysozoa</taxon>
        <taxon>Arthropoda</taxon>
        <taxon>Crustacea</taxon>
        <taxon>Oligostraca</taxon>
        <taxon>Ostracoda</taxon>
        <taxon>Podocopa</taxon>
        <taxon>Podocopida</taxon>
        <taxon>Darwinulocopina</taxon>
        <taxon>Darwinuloidea</taxon>
        <taxon>Darwinulidae</taxon>
        <taxon>Darwinula</taxon>
    </lineage>
</organism>
<reference evidence="5" key="1">
    <citation type="submission" date="2020-11" db="EMBL/GenBank/DDBJ databases">
        <authorList>
            <person name="Tran Van P."/>
        </authorList>
    </citation>
    <scope>NUCLEOTIDE SEQUENCE</scope>
</reference>
<dbReference type="EMBL" id="CAJPEV010000901">
    <property type="protein sequence ID" value="CAG0889400.1"/>
    <property type="molecule type" value="Genomic_DNA"/>
</dbReference>
<dbReference type="NCBIfam" id="TIGR01251">
    <property type="entry name" value="ribP_PPkin"/>
    <property type="match status" value="1"/>
</dbReference>
<dbReference type="Gene3D" id="3.40.50.2020">
    <property type="match status" value="2"/>
</dbReference>